<reference evidence="1 2" key="1">
    <citation type="submission" date="2018-07" db="EMBL/GenBank/DDBJ databases">
        <title>Genomic Encyclopedia of Type Strains, Phase III (KMG-III): the genomes of soil and plant-associated and newly described type strains.</title>
        <authorList>
            <person name="Whitman W."/>
        </authorList>
    </citation>
    <scope>NUCLEOTIDE SEQUENCE [LARGE SCALE GENOMIC DNA]</scope>
    <source>
        <strain evidence="1 2">31-25a</strain>
    </source>
</reference>
<dbReference type="EMBL" id="QPJM01000009">
    <property type="protein sequence ID" value="RCW81941.1"/>
    <property type="molecule type" value="Genomic_DNA"/>
</dbReference>
<organism evidence="1 2">
    <name type="scientific">Phyllobacterium bourgognense</name>
    <dbReference type="NCBI Taxonomy" id="314236"/>
    <lineage>
        <taxon>Bacteria</taxon>
        <taxon>Pseudomonadati</taxon>
        <taxon>Pseudomonadota</taxon>
        <taxon>Alphaproteobacteria</taxon>
        <taxon>Hyphomicrobiales</taxon>
        <taxon>Phyllobacteriaceae</taxon>
        <taxon>Phyllobacterium</taxon>
    </lineage>
</organism>
<sequence>MSCRGIELPFQPASILFGGSFFTHNGGTTITGSSAFDSIDLSDQMPEIKFGGGVPITIKSACRAVKIVLL</sequence>
<comment type="caution">
    <text evidence="1">The sequence shown here is derived from an EMBL/GenBank/DDBJ whole genome shotgun (WGS) entry which is preliminary data.</text>
</comment>
<proteinExistence type="predicted"/>
<protein>
    <submittedName>
        <fullName evidence="1">Uncharacterized protein</fullName>
    </submittedName>
</protein>
<dbReference type="AlphaFoldDB" id="A0A368YNY3"/>
<evidence type="ECO:0000313" key="1">
    <source>
        <dbReference type="EMBL" id="RCW81941.1"/>
    </source>
</evidence>
<gene>
    <name evidence="1" type="ORF">C7476_109123</name>
</gene>
<keyword evidence="2" id="KW-1185">Reference proteome</keyword>
<evidence type="ECO:0000313" key="2">
    <source>
        <dbReference type="Proteomes" id="UP000253324"/>
    </source>
</evidence>
<name>A0A368YNY3_9HYPH</name>
<accession>A0A368YNY3</accession>
<dbReference type="Proteomes" id="UP000253324">
    <property type="component" value="Unassembled WGS sequence"/>
</dbReference>